<proteinExistence type="predicted"/>
<keyword evidence="6" id="KW-1185">Reference proteome</keyword>
<evidence type="ECO:0000259" key="4">
    <source>
        <dbReference type="PROSITE" id="PS50018"/>
    </source>
</evidence>
<dbReference type="InterPro" id="IPR016024">
    <property type="entry name" value="ARM-type_fold"/>
</dbReference>
<evidence type="ECO:0000256" key="1">
    <source>
        <dbReference type="ARBA" id="ARBA00022468"/>
    </source>
</evidence>
<dbReference type="Pfam" id="PF00616">
    <property type="entry name" value="RasGAP"/>
    <property type="match status" value="1"/>
</dbReference>
<keyword evidence="2" id="KW-0597">Phosphoprotein</keyword>
<dbReference type="PANTHER" id="PTHR10194">
    <property type="entry name" value="RAS GTPASE-ACTIVATING PROTEINS"/>
    <property type="match status" value="1"/>
</dbReference>
<accession>A0ABZ1D4X2</accession>
<dbReference type="InterPro" id="IPR036865">
    <property type="entry name" value="CRAL-TRIO_dom_sf"/>
</dbReference>
<dbReference type="InterPro" id="IPR023152">
    <property type="entry name" value="RasGAP_CS"/>
</dbReference>
<dbReference type="GeneID" id="87958213"/>
<dbReference type="EMBL" id="CP141888">
    <property type="protein sequence ID" value="WRT69099.1"/>
    <property type="molecule type" value="Genomic_DNA"/>
</dbReference>
<feature type="region of interest" description="Disordered" evidence="3">
    <location>
        <begin position="230"/>
        <end position="259"/>
    </location>
</feature>
<evidence type="ECO:0000256" key="3">
    <source>
        <dbReference type="SAM" id="MobiDB-lite"/>
    </source>
</evidence>
<sequence length="2737" mass="299676">MPVRRNGSTASPHHSFSSPFRSNNSSTPTQTPTQSQSNGSGGIGGTSTGNGSGFGRESVNQHSFDTNSINDSNSIMRSEFHNPEQKIINSLVGRIVNKLPCNSGIRLAIMEVDPSIQATISSLLQLAKLRLSLIVQSITSALDTLSKYSSSSSLTETSLDILHSQMYLLHILNLCLSTSWRTHALSSPPPQTDIPRCWPDPYPFEDGLARYLLNVIVIYGRLVFGDSAQDQRASPAPSKDIRGLGISSSSTEPYRSVSSNTNSYNLDTRFLQAHSYPSSSSSASASASSHTQNEITKPKSLSPTCPTSSATISQISKYTSRVIFYLSASNWQLVLSRLKIRIAYLQTTIEESPDITEIRLLEWSNLDRNRLSQTLQEISSSFLHVKRPAQLVIAASLRHGIWNWIKAHPMEYEMFIIGNKKMEGGVDTLFDALFSSSDSGFTSSNAKKTRSFYPLCIMLLLLMPDLFTKLVVSELASRTSPTVHAALIDRLKKGLSSSKGIEISAVVHVDMIKAAMALSPKYESSGVRSLVHDIRADTMHALFTSSLSSEIVDKDILVEGLVALYRADPAAISSSLLPKLLNSTIESNRLVAVKACTLIAVEGERLPWFVPLSELRNAVGPALRTILKAYAQSLPRRRVVPELPSGQTDLINEILQLYSLDAAFATAGASSDQSPTSSDSFCQFLLNLSALTVIPSPDVLSNIASRTACILIDDLVTRMKSDKEVESLAASAGGAIWQILLDIGRQTLFAFHSDDSDNVAIAMTALRNTSIAVLRLAEENTSLLFPSSMAQPATMVASVAGFTICVGPDSEQTALTLPMLSVFGKLTRLAHMSAIGQLTPTSMGLVPDKRANAFDALANLPTSIGRQQQQRQIRRALRPIAVSTPFTVGLWVGLSAVAQRLTSKIIASESDATMSSRDLRRRALSVDIDGLNNDESKEWQNLISFLCACVTVANYDTQAPPSLCDIIGRAILPPAYDQPIPDPRVPVEAFVKQCVDLLVSSSVNVRETVKNALGAELPTSCCRMVVSPMVKLISHAIGPAGVSVSEPFTVFAEQAISVLRMIVDRMGPNDDVPTVQVDLGDLLYLLAQYIHRLGRGDNALRLKSRYCHLVEISLGKPDNVVFSNNAKFRNAFLDWMGEWSLESMRDNDMYVSGVESTSKSQKELDHACLKAMVPLSEGLVLKNSAEDTDDSQGVVKSRLFYKHYHHLVKVIERSNYEEAESFGYTSSLHGTGTGNGNNNNNKEFGPNDSPTLAIMALSNLLSSNVDVGLKHCLSLGYHEDPTLRTAFMQLITNTLQQGTRFSGLSTKRISSTTKRYLDLLTSPNLAMAIAMVDICPQSGNEVDELSTLLFRVFEGKGALLGLMRALIEREIALTNHESELFRANSVTMRMLTIFAKTYGYNYVRATLQPLVLSLVEKPAECSFELDPSKASGTEDIERNADHLRLMCQALLDLICSSTPRVPLLFKALCHHIWEIVEDRFPDSRHSAIGSFIFLRFFCPAIVSPESIDLDVNPDTRETRRALLLITKVIQNLANNVVFKEPHMKVLNNFLSENIRQVTKFLSDIAIRPKTADVQQATKAFSDDAEKYQDLDGDDAIIQRFVYKYQSKLETSLSNMPKHFRHAAVTKSPRTEFDGKGALENLRHIMSESGPPPTTTGLSASARSQVYDEFMRHNHGRNTDSVVDAFYEGPASQNGRRIFYFIISRVALVDYDVLAYHVFSILDKVTDFFDIVIDLTDFSAANELPLPWLKRSLQMFPPGILPSIHTLAIYNPNSYAKKRVRRLVSELLTITPSVGKNVIACSSPSELAESIPFTSLALPEYTMALAYEADHVFTNLLYVADHEMQVPVVVKLGHDSLQIASWKKQELLSGMRSYVIDVVRLQDLDDIVGGTGIPSDHLVIKYGRNDTLVFVSRRRNEMAQIIRAAKARLREGPSNERALGPSDVPATLLNVSLLNLSSSDSTLRMGAYILLNELCQFFKYDLASRVLNVSLGLSIPSNSLSFVIDLSRALANSVPHLTLEFLKEWTIGFSKADTPLKTACLLYVGPWLSNLDQFSKPTREDGMESIKQVKEIVRALIGITVAERTRLHLAIQEQVWAILTHSHESLAEIVVSELIHCAVDAGIGSDKAECIGDILVSVSSTAVRGRVIARLRKTLAQTYLKPSAHITENAVWPEICSLSRTALILGFNPSSALDTQLFLPEIFHIITLLLGAGPVLMRQTTYGLLVNTIQSLASNPSSGNMDASALQHLLGRVQRPQIMAAFGLTQGQGNIELSGLTIKNETDIHLLERIEEISRFLGEVLTAGAISIDCANAWRARWMGLVAATCFQHNPATQPQAFTVLGYLASDEVDDDLVYQILVAMSTTLSHFQEVDSVLLISMLRCLNGIIGGLLPDSRYASSLFWLAISVLQLGFIPLFAPALELMISSVQAVSETTTHTIIRGQELMGHLLDTRRIINEQAKKLDQVSGVSFETDITFAIVAIMYKGVRHPSTRKLTIESLIELLKLSAEPAKSNGEDELSVSSGSIAYFVALLSTIAVSTEEVRKVFQAAGLDIDNDNTNLANVPVFDMLSIPDNSTALLLISLVVALLNGSGGSDIEKVVLYRLLADASSEMPEVVAMAYDVLIPRIISTLTTTSNLSILKSTSTILEKALSDPNYSIPSLNALPTTDSSTSLHLHGKGAYASSISSSPSLATNGAREQVLEELGMKGLSELAFEKVKPDKLAMMTKWVAGLIEGFTI</sequence>
<dbReference type="Gene3D" id="3.40.525.10">
    <property type="entry name" value="CRAL-TRIO lipid binding domain"/>
    <property type="match status" value="1"/>
</dbReference>
<dbReference type="InterPro" id="IPR001936">
    <property type="entry name" value="RasGAP_dom"/>
</dbReference>
<dbReference type="Gene3D" id="2.30.29.30">
    <property type="entry name" value="Pleckstrin-homology domain (PH domain)/Phosphotyrosine-binding domain (PTB)"/>
    <property type="match status" value="1"/>
</dbReference>
<dbReference type="PANTHER" id="PTHR10194:SF142">
    <property type="entry name" value="NEUROFIBROMIN"/>
    <property type="match status" value="1"/>
</dbReference>
<gene>
    <name evidence="5" type="ORF">IL334_006083</name>
</gene>
<dbReference type="InterPro" id="IPR001251">
    <property type="entry name" value="CRAL-TRIO_dom"/>
</dbReference>
<feature type="compositionally biased region" description="Polar residues" evidence="3">
    <location>
        <begin position="290"/>
        <end position="309"/>
    </location>
</feature>
<dbReference type="Proteomes" id="UP001329825">
    <property type="component" value="Chromosome 8"/>
</dbReference>
<feature type="compositionally biased region" description="Polar residues" evidence="3">
    <location>
        <begin position="246"/>
        <end position="259"/>
    </location>
</feature>
<feature type="domain" description="Ras-GAP" evidence="4">
    <location>
        <begin position="1341"/>
        <end position="1534"/>
    </location>
</feature>
<feature type="compositionally biased region" description="Polar residues" evidence="3">
    <location>
        <begin position="58"/>
        <end position="70"/>
    </location>
</feature>
<dbReference type="InterPro" id="IPR039360">
    <property type="entry name" value="Ras_GTPase"/>
</dbReference>
<dbReference type="SUPFAM" id="SSF48371">
    <property type="entry name" value="ARM repeat"/>
    <property type="match status" value="1"/>
</dbReference>
<evidence type="ECO:0000313" key="5">
    <source>
        <dbReference type="EMBL" id="WRT69099.1"/>
    </source>
</evidence>
<dbReference type="RefSeq" id="XP_062793838.1">
    <property type="nucleotide sequence ID" value="XM_062937787.1"/>
</dbReference>
<feature type="compositionally biased region" description="Low complexity" evidence="3">
    <location>
        <begin position="8"/>
        <end position="38"/>
    </location>
</feature>
<name>A0ABZ1D4X2_9TREE</name>
<feature type="compositionally biased region" description="Gly residues" evidence="3">
    <location>
        <begin position="39"/>
        <end position="54"/>
    </location>
</feature>
<keyword evidence="1" id="KW-0343">GTPase activation</keyword>
<dbReference type="InterPro" id="IPR008936">
    <property type="entry name" value="Rho_GTPase_activation_prot"/>
</dbReference>
<protein>
    <recommendedName>
        <fullName evidence="4">Ras-GAP domain-containing protein</fullName>
    </recommendedName>
</protein>
<reference evidence="5 6" key="1">
    <citation type="submission" date="2024-01" db="EMBL/GenBank/DDBJ databases">
        <title>Comparative genomics of Cryptococcus and Kwoniella reveals pathogenesis evolution and contrasting modes of karyotype evolution via chromosome fusion or intercentromeric recombination.</title>
        <authorList>
            <person name="Coelho M.A."/>
            <person name="David-Palma M."/>
            <person name="Shea T."/>
            <person name="Bowers K."/>
            <person name="McGinley-Smith S."/>
            <person name="Mohammad A.W."/>
            <person name="Gnirke A."/>
            <person name="Yurkov A.M."/>
            <person name="Nowrousian M."/>
            <person name="Sun S."/>
            <person name="Cuomo C.A."/>
            <person name="Heitman J."/>
        </authorList>
    </citation>
    <scope>NUCLEOTIDE SEQUENCE [LARGE SCALE GENOMIC DNA]</scope>
    <source>
        <strain evidence="5">CBS 11374</strain>
    </source>
</reference>
<dbReference type="Gene3D" id="1.10.506.10">
    <property type="entry name" value="GTPase Activation - p120gap, domain 1"/>
    <property type="match status" value="2"/>
</dbReference>
<evidence type="ECO:0000313" key="6">
    <source>
        <dbReference type="Proteomes" id="UP001329825"/>
    </source>
</evidence>
<dbReference type="SUPFAM" id="SSF48350">
    <property type="entry name" value="GTPase activation domain, GAP"/>
    <property type="match status" value="1"/>
</dbReference>
<evidence type="ECO:0000256" key="2">
    <source>
        <dbReference type="ARBA" id="ARBA00022553"/>
    </source>
</evidence>
<organism evidence="5 6">
    <name type="scientific">Kwoniella shivajii</name>
    <dbReference type="NCBI Taxonomy" id="564305"/>
    <lineage>
        <taxon>Eukaryota</taxon>
        <taxon>Fungi</taxon>
        <taxon>Dikarya</taxon>
        <taxon>Basidiomycota</taxon>
        <taxon>Agaricomycotina</taxon>
        <taxon>Tremellomycetes</taxon>
        <taxon>Tremellales</taxon>
        <taxon>Cryptococcaceae</taxon>
        <taxon>Kwoniella</taxon>
    </lineage>
</organism>
<dbReference type="InterPro" id="IPR011993">
    <property type="entry name" value="PH-like_dom_sf"/>
</dbReference>
<dbReference type="PROSITE" id="PS00509">
    <property type="entry name" value="RAS_GTPASE_ACTIV_1"/>
    <property type="match status" value="1"/>
</dbReference>
<feature type="region of interest" description="Disordered" evidence="3">
    <location>
        <begin position="281"/>
        <end position="309"/>
    </location>
</feature>
<dbReference type="SMART" id="SM00323">
    <property type="entry name" value="RasGAP"/>
    <property type="match status" value="1"/>
</dbReference>
<dbReference type="Pfam" id="PF13716">
    <property type="entry name" value="CRAL_TRIO_2"/>
    <property type="match status" value="1"/>
</dbReference>
<feature type="region of interest" description="Disordered" evidence="3">
    <location>
        <begin position="1"/>
        <end position="70"/>
    </location>
</feature>
<dbReference type="PROSITE" id="PS50018">
    <property type="entry name" value="RAS_GTPASE_ACTIV_2"/>
    <property type="match status" value="1"/>
</dbReference>